<evidence type="ECO:0000256" key="1">
    <source>
        <dbReference type="ARBA" id="ARBA00004442"/>
    </source>
</evidence>
<evidence type="ECO:0000256" key="3">
    <source>
        <dbReference type="ARBA" id="ARBA00023237"/>
    </source>
</evidence>
<keyword evidence="5" id="KW-0675">Receptor</keyword>
<evidence type="ECO:0000313" key="8">
    <source>
        <dbReference type="Proteomes" id="UP000249300"/>
    </source>
</evidence>
<dbReference type="RefSeq" id="WP_023940900.1">
    <property type="nucleotide sequence ID" value="NZ_JQJC01000005.1"/>
</dbReference>
<dbReference type="SUPFAM" id="SSF56935">
    <property type="entry name" value="Porins"/>
    <property type="match status" value="1"/>
</dbReference>
<keyword evidence="8" id="KW-1185">Reference proteome</keyword>
<dbReference type="Gene3D" id="2.60.40.1120">
    <property type="entry name" value="Carboxypeptidase-like, regulatory domain"/>
    <property type="match status" value="1"/>
</dbReference>
<protein>
    <submittedName>
        <fullName evidence="5">TonB-dependent receptor</fullName>
    </submittedName>
</protein>
<dbReference type="EMBL" id="LS483447">
    <property type="protein sequence ID" value="SQH73188.1"/>
    <property type="molecule type" value="Genomic_DNA"/>
</dbReference>
<evidence type="ECO:0000313" key="7">
    <source>
        <dbReference type="Proteomes" id="UP000030136"/>
    </source>
</evidence>
<evidence type="ECO:0000256" key="4">
    <source>
        <dbReference type="SAM" id="SignalP"/>
    </source>
</evidence>
<evidence type="ECO:0000313" key="5">
    <source>
        <dbReference type="EMBL" id="KGN96385.1"/>
    </source>
</evidence>
<feature type="chain" id="PRO_5016180561" evidence="4">
    <location>
        <begin position="21"/>
        <end position="916"/>
    </location>
</feature>
<gene>
    <name evidence="5" type="ORF">HQ38_01660</name>
    <name evidence="6" type="ORF">NCTC12858_01033</name>
</gene>
<keyword evidence="2" id="KW-0472">Membrane</keyword>
<sequence length="916" mass="104213">MKKLLIVLGLSLTLLSSLSAQEIFSRGQVVDATDGRAVSTATLEVRGRQEKMVAVDNEGRYLIPEMKPGKYTVTVLASGYEAQQFFWQGKEGDLSIIRLRPLAARLPMQDLSELLTEDLGTTTEEDIQESSPLLTASRDPYANAAGYTFGPMRFRMRGLDSPYQLQYLNGLQMNDLNTGYSVWSLWGGLNDAVRNQHSILNNELADFSFGGVGGATLIDTRASGIRAGSRLTYSVSNRTYTNRLMYTYATGLTKSGWAFAFSGSRRYGSGDYSYVRGQHYDAWGYFASIEKRLAGGHTFLFSLLAAPTERGVASGSTEEVYKLVGSNYYNPNIGRQAGQWRNARVRNNHEPVLTLSYIWEINKGTRLTAATGYRFGYNAYSALNWANAQDPRPDYYRNLPSYYTYLSETPDQETADYYAMLWRSDENVRYIDWDMLYHLNSNNYKETYDAQGNLLASGKRSEYILEDRRTDQRQWYGSLLLNSQLNDNYRIDGGVNYRINKTENFNVIKDLLGGEYWYDVDKFAENEFVDATKAQMDMRNPNHIARKGDKIGHNYLSHIQAINSWFALRANYTHLDAYLGGQVSVTSMCREGLQQRGLFPTNSYGKSETLDFVDWGAKMGFTYKINGHHFVSLNAVAMSQAPVFRNVFVSPRTRNTHVEDPQSEKVFSADLNYLLRLPLIRGRVSAFYTRINDRTRNMSFYDDGHRAFSNYILSGIDEQNAGIEIGLEAKLSPTLVLNGAFTYGHYTYVSNPKFVQTVDNSEKELARERVYWDGFNTSGTPQTAGTIGFTYNSPRYWFLSANVNYFGRSFVAMNPIRRTDQAREELAAEFIKRETFDGGFTVDASVGKSFRLSRSTFLRMNLSASNLLNNRNLRSGGYEQLRIRRAKEDGRMTRPFDSKYFYMYGTTFFLNASLQF</sequence>
<dbReference type="Proteomes" id="UP000030136">
    <property type="component" value="Unassembled WGS sequence"/>
</dbReference>
<dbReference type="KEGG" id="pcre:NCTC12858_01033"/>
<evidence type="ECO:0000256" key="2">
    <source>
        <dbReference type="ARBA" id="ARBA00023136"/>
    </source>
</evidence>
<dbReference type="InterPro" id="IPR036942">
    <property type="entry name" value="Beta-barrel_TonB_sf"/>
</dbReference>
<dbReference type="GO" id="GO:0030246">
    <property type="term" value="F:carbohydrate binding"/>
    <property type="evidence" value="ECO:0007669"/>
    <property type="project" value="InterPro"/>
</dbReference>
<organism evidence="6 8">
    <name type="scientific">Porphyromonas crevioricanis</name>
    <dbReference type="NCBI Taxonomy" id="393921"/>
    <lineage>
        <taxon>Bacteria</taxon>
        <taxon>Pseudomonadati</taxon>
        <taxon>Bacteroidota</taxon>
        <taxon>Bacteroidia</taxon>
        <taxon>Bacteroidales</taxon>
        <taxon>Porphyromonadaceae</taxon>
        <taxon>Porphyromonas</taxon>
    </lineage>
</organism>
<dbReference type="AlphaFoldDB" id="A0A2X4PNS0"/>
<proteinExistence type="predicted"/>
<accession>A0A2X4PNS0</accession>
<keyword evidence="3" id="KW-0998">Cell outer membrane</keyword>
<comment type="subcellular location">
    <subcellularLocation>
        <location evidence="1">Cell outer membrane</location>
    </subcellularLocation>
</comment>
<keyword evidence="4" id="KW-0732">Signal</keyword>
<dbReference type="SUPFAM" id="SSF49452">
    <property type="entry name" value="Starch-binding domain-like"/>
    <property type="match status" value="1"/>
</dbReference>
<dbReference type="EMBL" id="JQJC01000005">
    <property type="protein sequence ID" value="KGN96385.1"/>
    <property type="molecule type" value="Genomic_DNA"/>
</dbReference>
<reference evidence="6 8" key="2">
    <citation type="submission" date="2018-06" db="EMBL/GenBank/DDBJ databases">
        <authorList>
            <consortium name="Pathogen Informatics"/>
            <person name="Doyle S."/>
        </authorList>
    </citation>
    <scope>NUCLEOTIDE SEQUENCE [LARGE SCALE GENOMIC DNA]</scope>
    <source>
        <strain evidence="6 8">NCTC12858</strain>
    </source>
</reference>
<dbReference type="Proteomes" id="UP000249300">
    <property type="component" value="Chromosome 1"/>
</dbReference>
<name>A0A2X4PNS0_9PORP</name>
<dbReference type="GO" id="GO:0009279">
    <property type="term" value="C:cell outer membrane"/>
    <property type="evidence" value="ECO:0007669"/>
    <property type="project" value="UniProtKB-SubCell"/>
</dbReference>
<evidence type="ECO:0000313" key="6">
    <source>
        <dbReference type="EMBL" id="SQH73188.1"/>
    </source>
</evidence>
<reference evidence="5 7" key="1">
    <citation type="submission" date="2014-08" db="EMBL/GenBank/DDBJ databases">
        <title>Porphyromonas crevioricanis strain:COT-253_OH1447 Genome sequencing.</title>
        <authorList>
            <person name="Wallis C."/>
            <person name="Deusch O."/>
            <person name="O'Flynn C."/>
            <person name="Davis I."/>
            <person name="Jospin G."/>
            <person name="Darling A.E."/>
            <person name="Coil D.A."/>
            <person name="Alexiev A."/>
            <person name="Horsfall A."/>
            <person name="Kirkwood N."/>
            <person name="Harris S."/>
            <person name="Eisen J.A."/>
        </authorList>
    </citation>
    <scope>NUCLEOTIDE SEQUENCE [LARGE SCALE GENOMIC DNA]</scope>
    <source>
        <strain evidence="7">COT-253 OH1447</strain>
        <strain evidence="5">COT-253_OH1447</strain>
    </source>
</reference>
<dbReference type="Pfam" id="PF13620">
    <property type="entry name" value="CarboxypepD_reg"/>
    <property type="match status" value="1"/>
</dbReference>
<dbReference type="InterPro" id="IPR013784">
    <property type="entry name" value="Carb-bd-like_fold"/>
</dbReference>
<dbReference type="Gene3D" id="2.40.170.20">
    <property type="entry name" value="TonB-dependent receptor, beta-barrel domain"/>
    <property type="match status" value="1"/>
</dbReference>
<feature type="signal peptide" evidence="4">
    <location>
        <begin position="1"/>
        <end position="20"/>
    </location>
</feature>